<dbReference type="PANTHER" id="PTHR33472">
    <property type="entry name" value="OS01G0106600 PROTEIN"/>
    <property type="match status" value="1"/>
</dbReference>
<feature type="region of interest" description="Disordered" evidence="1">
    <location>
        <begin position="477"/>
        <end position="504"/>
    </location>
</feature>
<feature type="compositionally biased region" description="Pro residues" evidence="1">
    <location>
        <begin position="21"/>
        <end position="33"/>
    </location>
</feature>
<dbReference type="PANTHER" id="PTHR33472:SF24">
    <property type="entry name" value="VEGETATIVE CELL WALL PROTEIN GP1-LIKE"/>
    <property type="match status" value="1"/>
</dbReference>
<evidence type="ECO:0000256" key="1">
    <source>
        <dbReference type="SAM" id="MobiDB-lite"/>
    </source>
</evidence>
<feature type="region of interest" description="Disordered" evidence="1">
    <location>
        <begin position="420"/>
        <end position="454"/>
    </location>
</feature>
<accession>A0A6N2LCZ2</accession>
<dbReference type="EMBL" id="CAADRP010001446">
    <property type="protein sequence ID" value="VFU38664.1"/>
    <property type="molecule type" value="Genomic_DNA"/>
</dbReference>
<feature type="region of interest" description="Disordered" evidence="1">
    <location>
        <begin position="14"/>
        <end position="279"/>
    </location>
</feature>
<dbReference type="AlphaFoldDB" id="A0A6N2LCZ2"/>
<feature type="compositionally biased region" description="Polar residues" evidence="1">
    <location>
        <begin position="65"/>
        <end position="75"/>
    </location>
</feature>
<name>A0A6N2LCZ2_SALVM</name>
<gene>
    <name evidence="2" type="ORF">SVIM_LOCUS212019</name>
</gene>
<feature type="compositionally biased region" description="Low complexity" evidence="1">
    <location>
        <begin position="87"/>
        <end position="96"/>
    </location>
</feature>
<feature type="compositionally biased region" description="Low complexity" evidence="1">
    <location>
        <begin position="225"/>
        <end position="234"/>
    </location>
</feature>
<feature type="compositionally biased region" description="Polar residues" evidence="1">
    <location>
        <begin position="235"/>
        <end position="249"/>
    </location>
</feature>
<feature type="compositionally biased region" description="Polar residues" evidence="1">
    <location>
        <begin position="259"/>
        <end position="279"/>
    </location>
</feature>
<feature type="compositionally biased region" description="Polar residues" evidence="1">
    <location>
        <begin position="157"/>
        <end position="178"/>
    </location>
</feature>
<evidence type="ECO:0000313" key="2">
    <source>
        <dbReference type="EMBL" id="VFU38664.1"/>
    </source>
</evidence>
<feature type="compositionally biased region" description="Low complexity" evidence="1">
    <location>
        <begin position="117"/>
        <end position="148"/>
    </location>
</feature>
<feature type="compositionally biased region" description="Polar residues" evidence="1">
    <location>
        <begin position="189"/>
        <end position="210"/>
    </location>
</feature>
<protein>
    <submittedName>
        <fullName evidence="2">Uncharacterized protein</fullName>
    </submittedName>
</protein>
<proteinExistence type="predicted"/>
<reference evidence="2" key="1">
    <citation type="submission" date="2019-03" db="EMBL/GenBank/DDBJ databases">
        <authorList>
            <person name="Mank J."/>
            <person name="Almeida P."/>
        </authorList>
    </citation>
    <scope>NUCLEOTIDE SEQUENCE</scope>
    <source>
        <strain evidence="2">78183</strain>
    </source>
</reference>
<sequence length="529" mass="56684">MEDQRPFRFRLPWLSASFAPAPRPAAEPQPPRPTVQIQAPARPTTTIPIQRSPFRPAGIARTAAPPTQITAQERTGPQPPPRTATESQTTSQPSSPFRATSRETRAASVPPSPSRTPQSRAASVPPSPSRATAQTQAASQTQSPSRATPQSRAAFAQPSSRATSQPRTAALSVQQPESPSRLASRVPGKTSSQYSSPSKPTGSRSPSTKLQVAPQETSQPPPTSTQPATQQQETNPAISSPLSQVPQQKTEIRAENVSRRQQQAEPVQTSGAVRAATPTSVTALEIPAASQKSDSKTIGADHPVTLSEKLKKVNEDFFERKKTTPVSSNGETAKSARARYALGESHQKPSMSTGEKVPLHKEIREDISKFIQKLGMEHIKHPIGEKPVSIVILAGENRGASMHVGSELARKDGSVHIHRGYKINPDESSEAPADAEGGSKGGKSKHLPTKEDPAMEAYINSNTQSANNSILFESSLNERSPGVQLRLSHNEEEPSEYSAVPGPAETHRAELVTPAEMHAYEPPVKDKAA</sequence>
<organism evidence="2">
    <name type="scientific">Salix viminalis</name>
    <name type="common">Common osier</name>
    <name type="synonym">Basket willow</name>
    <dbReference type="NCBI Taxonomy" id="40686"/>
    <lineage>
        <taxon>Eukaryota</taxon>
        <taxon>Viridiplantae</taxon>
        <taxon>Streptophyta</taxon>
        <taxon>Embryophyta</taxon>
        <taxon>Tracheophyta</taxon>
        <taxon>Spermatophyta</taxon>
        <taxon>Magnoliopsida</taxon>
        <taxon>eudicotyledons</taxon>
        <taxon>Gunneridae</taxon>
        <taxon>Pentapetalae</taxon>
        <taxon>rosids</taxon>
        <taxon>fabids</taxon>
        <taxon>Malpighiales</taxon>
        <taxon>Salicaceae</taxon>
        <taxon>Saliceae</taxon>
        <taxon>Salix</taxon>
    </lineage>
</organism>